<evidence type="ECO:0000256" key="1">
    <source>
        <dbReference type="SAM" id="SignalP"/>
    </source>
</evidence>
<proteinExistence type="predicted"/>
<comment type="caution">
    <text evidence="2">The sequence shown here is derived from an EMBL/GenBank/DDBJ whole genome shotgun (WGS) entry which is preliminary data.</text>
</comment>
<name>A0A484G2D1_COLOR</name>
<reference evidence="3" key="1">
    <citation type="journal article" date="2013" name="New Phytol.">
        <title>Comparative genomic and transcriptomic analyses reveal the hemibiotrophic stage shift of Colletotrichum fungi.</title>
        <authorList>
            <person name="Gan P."/>
            <person name="Ikeda K."/>
            <person name="Irieda H."/>
            <person name="Narusaka M."/>
            <person name="O'Connell R.J."/>
            <person name="Narusaka Y."/>
            <person name="Takano Y."/>
            <person name="Kubo Y."/>
            <person name="Shirasu K."/>
        </authorList>
    </citation>
    <scope>NUCLEOTIDE SEQUENCE [LARGE SCALE GENOMIC DNA]</scope>
    <source>
        <strain evidence="3">104-T / ATCC 96160 / CBS 514.97 / LARS 414 / MAFF 240422</strain>
    </source>
</reference>
<sequence>MLSIFSSSLCPGLHVVSLLFFSLCSLLFSNPTPPGETRPANQPVYKYLYYVLGAAATAQVGKLKYSQYYLLRTSIPHCTYMLSDKPNNSAYYQRASATAANSVYSASTPHSHPPDLLLRYSSPTQLAKFPANRSLQSPPLFLGRHRARS</sequence>
<keyword evidence="3" id="KW-1185">Reference proteome</keyword>
<organism evidence="2 3">
    <name type="scientific">Colletotrichum orbiculare (strain 104-T / ATCC 96160 / CBS 514.97 / LARS 414 / MAFF 240422)</name>
    <name type="common">Cucumber anthracnose fungus</name>
    <name type="synonym">Colletotrichum lagenarium</name>
    <dbReference type="NCBI Taxonomy" id="1213857"/>
    <lineage>
        <taxon>Eukaryota</taxon>
        <taxon>Fungi</taxon>
        <taxon>Dikarya</taxon>
        <taxon>Ascomycota</taxon>
        <taxon>Pezizomycotina</taxon>
        <taxon>Sordariomycetes</taxon>
        <taxon>Hypocreomycetidae</taxon>
        <taxon>Glomerellales</taxon>
        <taxon>Glomerellaceae</taxon>
        <taxon>Colletotrichum</taxon>
        <taxon>Colletotrichum orbiculare species complex</taxon>
    </lineage>
</organism>
<gene>
    <name evidence="2" type="ORF">Cob_v002641</name>
</gene>
<evidence type="ECO:0000313" key="3">
    <source>
        <dbReference type="Proteomes" id="UP000014480"/>
    </source>
</evidence>
<feature type="chain" id="PRO_5019855091" evidence="1">
    <location>
        <begin position="30"/>
        <end position="149"/>
    </location>
</feature>
<reference evidence="3" key="2">
    <citation type="journal article" date="2019" name="Mol. Plant Microbe Interact.">
        <title>Genome sequence resources for four phytopathogenic fungi from the Colletotrichum orbiculare species complex.</title>
        <authorList>
            <person name="Gan P."/>
            <person name="Tsushima A."/>
            <person name="Narusaka M."/>
            <person name="Narusaka Y."/>
            <person name="Takano Y."/>
            <person name="Kubo Y."/>
            <person name="Shirasu K."/>
        </authorList>
    </citation>
    <scope>GENOME REANNOTATION</scope>
    <source>
        <strain evidence="3">104-T / ATCC 96160 / CBS 514.97 / LARS 414 / MAFF 240422</strain>
    </source>
</reference>
<keyword evidence="1" id="KW-0732">Signal</keyword>
<dbReference type="Proteomes" id="UP000014480">
    <property type="component" value="Unassembled WGS sequence"/>
</dbReference>
<dbReference type="AlphaFoldDB" id="A0A484G2D1"/>
<protein>
    <submittedName>
        <fullName evidence="2">Uncharacterized protein</fullName>
    </submittedName>
</protein>
<dbReference type="EMBL" id="AMCV02000005">
    <property type="protein sequence ID" value="TDZ24351.1"/>
    <property type="molecule type" value="Genomic_DNA"/>
</dbReference>
<evidence type="ECO:0000313" key="2">
    <source>
        <dbReference type="EMBL" id="TDZ24351.1"/>
    </source>
</evidence>
<accession>A0A484G2D1</accession>
<feature type="signal peptide" evidence="1">
    <location>
        <begin position="1"/>
        <end position="29"/>
    </location>
</feature>